<evidence type="ECO:0000256" key="9">
    <source>
        <dbReference type="ARBA" id="ARBA00023136"/>
    </source>
</evidence>
<keyword evidence="9" id="KW-0472">Membrane</keyword>
<dbReference type="OrthoDB" id="6118198at2"/>
<dbReference type="AlphaFoldDB" id="A0A330LY44"/>
<keyword evidence="7" id="KW-0812">Transmembrane</keyword>
<evidence type="ECO:0000256" key="4">
    <source>
        <dbReference type="ARBA" id="ARBA00022448"/>
    </source>
</evidence>
<dbReference type="InterPro" id="IPR022792">
    <property type="entry name" value="T2SS_protein-GspN"/>
</dbReference>
<dbReference type="GO" id="GO:0005886">
    <property type="term" value="C:plasma membrane"/>
    <property type="evidence" value="ECO:0007669"/>
    <property type="project" value="UniProtKB-SubCell"/>
</dbReference>
<protein>
    <recommendedName>
        <fullName evidence="3">Type II secretion system protein N</fullName>
    </recommendedName>
    <alternativeName>
        <fullName evidence="10">General secretion pathway protein N</fullName>
    </alternativeName>
</protein>
<comment type="similarity">
    <text evidence="2">Belongs to the GSP N family.</text>
</comment>
<sequence length="253" mass="27468">MNLAKKIIIGVCIYLVFLLALLPASVVVKLVPLPNDINLSGVSGSIWSGSIESVTIQNRQLEQVQWQLSPWALLLGQAEIDLVIGNRGSAVNGKGLFIFSMSGIDAEGLRFEAPISFLLGNNRLPFRTKIGGDISLFIDRLEQGAPWCERLNGKLFINSVGVKNQFGDYPLGDIELGLSCVDGNVKVKSDETMNQLGFSGTLVLQAEKVVQLSAKIKETSSQPEDLKKALAFLGKKDSQGYYPISYQGRIPGL</sequence>
<evidence type="ECO:0000256" key="6">
    <source>
        <dbReference type="ARBA" id="ARBA00022519"/>
    </source>
</evidence>
<evidence type="ECO:0000313" key="12">
    <source>
        <dbReference type="Proteomes" id="UP000250123"/>
    </source>
</evidence>
<dbReference type="GO" id="GO:0015628">
    <property type="term" value="P:protein secretion by the type II secretion system"/>
    <property type="evidence" value="ECO:0007669"/>
    <property type="project" value="InterPro"/>
</dbReference>
<proteinExistence type="inferred from homology"/>
<gene>
    <name evidence="11" type="ORF">SHEWBE_0365</name>
</gene>
<dbReference type="RefSeq" id="WP_112351118.1">
    <property type="nucleotide sequence ID" value="NZ_LS483452.1"/>
</dbReference>
<evidence type="ECO:0000256" key="3">
    <source>
        <dbReference type="ARBA" id="ARBA00021563"/>
    </source>
</evidence>
<dbReference type="Proteomes" id="UP000250123">
    <property type="component" value="Chromosome SHEWBE"/>
</dbReference>
<evidence type="ECO:0000256" key="2">
    <source>
        <dbReference type="ARBA" id="ARBA00007208"/>
    </source>
</evidence>
<organism evidence="11 12">
    <name type="scientific">Shewanella benthica</name>
    <dbReference type="NCBI Taxonomy" id="43661"/>
    <lineage>
        <taxon>Bacteria</taxon>
        <taxon>Pseudomonadati</taxon>
        <taxon>Pseudomonadota</taxon>
        <taxon>Gammaproteobacteria</taxon>
        <taxon>Alteromonadales</taxon>
        <taxon>Shewanellaceae</taxon>
        <taxon>Shewanella</taxon>
    </lineage>
</organism>
<dbReference type="GO" id="GO:0015627">
    <property type="term" value="C:type II protein secretion system complex"/>
    <property type="evidence" value="ECO:0007669"/>
    <property type="project" value="InterPro"/>
</dbReference>
<dbReference type="KEGG" id="sbk:SHEWBE_0365"/>
<name>A0A330LY44_9GAMM</name>
<dbReference type="EMBL" id="LS483452">
    <property type="protein sequence ID" value="SQH74354.1"/>
    <property type="molecule type" value="Genomic_DNA"/>
</dbReference>
<keyword evidence="6" id="KW-0997">Cell inner membrane</keyword>
<reference evidence="12" key="1">
    <citation type="submission" date="2018-06" db="EMBL/GenBank/DDBJ databases">
        <authorList>
            <person name="Cea G.-C."/>
            <person name="William W."/>
        </authorList>
    </citation>
    <scope>NUCLEOTIDE SEQUENCE [LARGE SCALE GENOMIC DNA]</scope>
    <source>
        <strain evidence="12">DB21MT-2</strain>
    </source>
</reference>
<evidence type="ECO:0000256" key="10">
    <source>
        <dbReference type="ARBA" id="ARBA00030772"/>
    </source>
</evidence>
<evidence type="ECO:0000256" key="5">
    <source>
        <dbReference type="ARBA" id="ARBA00022475"/>
    </source>
</evidence>
<evidence type="ECO:0000256" key="1">
    <source>
        <dbReference type="ARBA" id="ARBA00004533"/>
    </source>
</evidence>
<keyword evidence="8" id="KW-0653">Protein transport</keyword>
<evidence type="ECO:0000256" key="7">
    <source>
        <dbReference type="ARBA" id="ARBA00022692"/>
    </source>
</evidence>
<accession>A0A330LY44</accession>
<comment type="subcellular location">
    <subcellularLocation>
        <location evidence="1">Cell inner membrane</location>
    </subcellularLocation>
</comment>
<keyword evidence="4" id="KW-0813">Transport</keyword>
<keyword evidence="5" id="KW-1003">Cell membrane</keyword>
<evidence type="ECO:0000313" key="11">
    <source>
        <dbReference type="EMBL" id="SQH74354.1"/>
    </source>
</evidence>
<dbReference type="Pfam" id="PF01203">
    <property type="entry name" value="T2SSN"/>
    <property type="match status" value="1"/>
</dbReference>
<evidence type="ECO:0000256" key="8">
    <source>
        <dbReference type="ARBA" id="ARBA00022927"/>
    </source>
</evidence>